<dbReference type="STRING" id="1328760.A0A164ZM97"/>
<dbReference type="GO" id="GO:0044550">
    <property type="term" value="P:secondary metabolite biosynthetic process"/>
    <property type="evidence" value="ECO:0007669"/>
    <property type="project" value="TreeGrafter"/>
</dbReference>
<evidence type="ECO:0008006" key="4">
    <source>
        <dbReference type="Google" id="ProtNLM"/>
    </source>
</evidence>
<evidence type="ECO:0000313" key="3">
    <source>
        <dbReference type="Proteomes" id="UP000076632"/>
    </source>
</evidence>
<dbReference type="GO" id="GO:0016747">
    <property type="term" value="F:acyltransferase activity, transferring groups other than amino-acyl groups"/>
    <property type="evidence" value="ECO:0007669"/>
    <property type="project" value="TreeGrafter"/>
</dbReference>
<dbReference type="AlphaFoldDB" id="A0A164ZM97"/>
<keyword evidence="3" id="KW-1185">Reference proteome</keyword>
<dbReference type="PANTHER" id="PTHR31642">
    <property type="entry name" value="TRICHOTHECENE 3-O-ACETYLTRANSFERASE"/>
    <property type="match status" value="1"/>
</dbReference>
<proteinExistence type="predicted"/>
<dbReference type="InParanoid" id="A0A164ZM97"/>
<dbReference type="EMBL" id="KV407467">
    <property type="protein sequence ID" value="KZF19272.1"/>
    <property type="molecule type" value="Genomic_DNA"/>
</dbReference>
<dbReference type="Pfam" id="PF02458">
    <property type="entry name" value="Transferase"/>
    <property type="match status" value="2"/>
</dbReference>
<dbReference type="Gene3D" id="3.30.559.10">
    <property type="entry name" value="Chloramphenicol acetyltransferase-like domain"/>
    <property type="match status" value="2"/>
</dbReference>
<evidence type="ECO:0000313" key="2">
    <source>
        <dbReference type="EMBL" id="KZF19272.1"/>
    </source>
</evidence>
<dbReference type="OrthoDB" id="444127at2759"/>
<name>A0A164ZM97_XYLHT</name>
<dbReference type="PANTHER" id="PTHR31642:SF310">
    <property type="entry name" value="FATTY ALCOHOL:CAFFEOYL-COA ACYLTRANSFERASE"/>
    <property type="match status" value="1"/>
</dbReference>
<protein>
    <recommendedName>
        <fullName evidence="4">Transferase family protein</fullName>
    </recommendedName>
</protein>
<evidence type="ECO:0000256" key="1">
    <source>
        <dbReference type="ARBA" id="ARBA00022679"/>
    </source>
</evidence>
<dbReference type="InterPro" id="IPR050317">
    <property type="entry name" value="Plant_Fungal_Acyltransferase"/>
</dbReference>
<dbReference type="InterPro" id="IPR023213">
    <property type="entry name" value="CAT-like_dom_sf"/>
</dbReference>
<dbReference type="Proteomes" id="UP000076632">
    <property type="component" value="Unassembled WGS sequence"/>
</dbReference>
<reference evidence="2 3" key="1">
    <citation type="journal article" date="2016" name="Fungal Biol.">
        <title>The genome of Xylona heveae provides a window into fungal endophytism.</title>
        <authorList>
            <person name="Gazis R."/>
            <person name="Kuo A."/>
            <person name="Riley R."/>
            <person name="LaButti K."/>
            <person name="Lipzen A."/>
            <person name="Lin J."/>
            <person name="Amirebrahimi M."/>
            <person name="Hesse C.N."/>
            <person name="Spatafora J.W."/>
            <person name="Henrissat B."/>
            <person name="Hainaut M."/>
            <person name="Grigoriev I.V."/>
            <person name="Hibbett D.S."/>
        </authorList>
    </citation>
    <scope>NUCLEOTIDE SEQUENCE [LARGE SCALE GENOMIC DNA]</scope>
    <source>
        <strain evidence="2 3">TC161</strain>
    </source>
</reference>
<gene>
    <name evidence="2" type="ORF">L228DRAFT_251388</name>
</gene>
<dbReference type="RefSeq" id="XP_018184827.1">
    <property type="nucleotide sequence ID" value="XM_018333547.1"/>
</dbReference>
<organism evidence="2 3">
    <name type="scientific">Xylona heveae (strain CBS 132557 / TC161)</name>
    <dbReference type="NCBI Taxonomy" id="1328760"/>
    <lineage>
        <taxon>Eukaryota</taxon>
        <taxon>Fungi</taxon>
        <taxon>Dikarya</taxon>
        <taxon>Ascomycota</taxon>
        <taxon>Pezizomycotina</taxon>
        <taxon>Xylonomycetes</taxon>
        <taxon>Xylonales</taxon>
        <taxon>Xylonaceae</taxon>
        <taxon>Xylona</taxon>
    </lineage>
</organism>
<dbReference type="OMA" id="FPQWAGQ"/>
<keyword evidence="1" id="KW-0808">Transferase</keyword>
<accession>A0A164ZM97</accession>
<sequence length="585" mass="63817">MSTDSSLSIHINSQSRLFPTTHCRTKALQGTETTQHTIPLSILDATVANFAATAGVWIYDPPSCTSDHGHTAMSAACLKQSLQETLNAYPHWAGQLEWTRPQRPHQHHGVNDHTQRHGRVQVTCGSPSDPGVEFVEAYCDNMAVKDLVPSGEDRAGKCKVWDVSSMRARELFPSTVMALRGDAGAPGMKVQITTFADAGIAIAIMFAHPLADAQAMSHFMHDWAAVNAAMVANAQIPALSPVFDPSLLDLAAAGDIDSPSPDAEIVNAAQELPVHRFDWWASEKGCPDGWDEATKIPEEFAGSEDARSEGKPMPWSQWNIDAPVGNYLVHFTGKEITRIWKTACATVAEEDKSSAAGLPSRHDAILAHMWILINRARDSKSSSTTSSSSTTTTSGVDLIHLDLTLGVRSRVSPKLSERFVGSPIFLAHYSLPLEAARSSPLGKIALGIRGTTALFTTPSVAALLHEKAHQVSAQRYWDGFCGRHHVIVTSWAHLNVYQVDFVGDGRNVPRYVLPLMPDVDGCLQLMEARPNGLDQEDGVQGGLNAEVKDRKEKRHWTDNGVDVKLQMEAEALQRLLNDPLLRKYA</sequence>
<dbReference type="GeneID" id="28898684"/>